<dbReference type="KEGG" id="amus:LMH87_001507"/>
<dbReference type="EMBL" id="JAJHUN010000010">
    <property type="protein sequence ID" value="KAJ4146953.1"/>
    <property type="molecule type" value="Genomic_DNA"/>
</dbReference>
<dbReference type="AlphaFoldDB" id="A0A9W8Q4Y7"/>
<accession>A0A9W8Q4Y7</accession>
<dbReference type="Proteomes" id="UP001144673">
    <property type="component" value="Chromosome 3"/>
</dbReference>
<name>A0A9W8Q4Y7_AKAMU</name>
<sequence>MYSMVTMIIQMLEYNKCMFTHSADSDSRSVHWLAAVTGLVGGTAPTEGCHTVSGTVTHAGDHTPLLKRDPENERVGGTRVFRRIMLIGGDVQILPTSAKIDMLSIIFSQDCRNARFGS</sequence>
<dbReference type="GeneID" id="80888666"/>
<evidence type="ECO:0000313" key="1">
    <source>
        <dbReference type="EMBL" id="KAJ4146953.1"/>
    </source>
</evidence>
<organism evidence="1 2">
    <name type="scientific">Akanthomyces muscarius</name>
    <name type="common">Entomopathogenic fungus</name>
    <name type="synonym">Lecanicillium muscarium</name>
    <dbReference type="NCBI Taxonomy" id="2231603"/>
    <lineage>
        <taxon>Eukaryota</taxon>
        <taxon>Fungi</taxon>
        <taxon>Dikarya</taxon>
        <taxon>Ascomycota</taxon>
        <taxon>Pezizomycotina</taxon>
        <taxon>Sordariomycetes</taxon>
        <taxon>Hypocreomycetidae</taxon>
        <taxon>Hypocreales</taxon>
        <taxon>Cordycipitaceae</taxon>
        <taxon>Akanthomyces</taxon>
    </lineage>
</organism>
<proteinExistence type="predicted"/>
<keyword evidence="2" id="KW-1185">Reference proteome</keyword>
<reference evidence="1" key="1">
    <citation type="journal article" date="2023" name="Access Microbiol">
        <title>De-novo genome assembly for Akanthomyces muscarius, a biocontrol agent of insect agricultural pests.</title>
        <authorList>
            <person name="Erdos Z."/>
            <person name="Studholme D.J."/>
            <person name="Raymond B."/>
            <person name="Sharma M."/>
        </authorList>
    </citation>
    <scope>NUCLEOTIDE SEQUENCE</scope>
    <source>
        <strain evidence="1">Ve6</strain>
    </source>
</reference>
<dbReference type="RefSeq" id="XP_056049894.1">
    <property type="nucleotide sequence ID" value="XM_056192793.1"/>
</dbReference>
<gene>
    <name evidence="1" type="ORF">LMH87_001507</name>
</gene>
<comment type="caution">
    <text evidence="1">The sequence shown here is derived from an EMBL/GenBank/DDBJ whole genome shotgun (WGS) entry which is preliminary data.</text>
</comment>
<protein>
    <submittedName>
        <fullName evidence="1">Uncharacterized protein</fullName>
    </submittedName>
</protein>
<evidence type="ECO:0000313" key="2">
    <source>
        <dbReference type="Proteomes" id="UP001144673"/>
    </source>
</evidence>